<dbReference type="SUPFAM" id="SSF49899">
    <property type="entry name" value="Concanavalin A-like lectins/glucanases"/>
    <property type="match status" value="1"/>
</dbReference>
<accession>A0A1E1J2T9</accession>
<feature type="region of interest" description="Disordered" evidence="2">
    <location>
        <begin position="255"/>
        <end position="282"/>
    </location>
</feature>
<dbReference type="InterPro" id="IPR043136">
    <property type="entry name" value="B30.2/SPRY_sf"/>
</dbReference>
<feature type="coiled-coil region" evidence="1">
    <location>
        <begin position="595"/>
        <end position="671"/>
    </location>
</feature>
<reference evidence="3" key="1">
    <citation type="submission" date="2012-08" db="EMBL/GenBank/DDBJ databases">
        <title>Comparative genomics of metastatic and non-metastatic Leishmania guyanensis provides insights into polygenic factors involved in Leishmania RNA virus infection.</title>
        <authorList>
            <person name="Smith D."/>
            <person name="Hertz-Fowler C."/>
            <person name="Martin R."/>
            <person name="Dickens N."/>
            <person name="Fasel N."/>
            <person name="Falquet L."/>
            <person name="Beverley S."/>
            <person name="Zangger H."/>
            <person name="Calderon-Copete S."/>
            <person name="Mottram J."/>
            <person name="Xenarios I."/>
        </authorList>
    </citation>
    <scope>NUCLEOTIDE SEQUENCE</scope>
    <source>
        <strain evidence="3">MHOM/BR/75/M4147/SSU:IR2SAT-LUC</strain>
    </source>
</reference>
<dbReference type="CDD" id="cd11709">
    <property type="entry name" value="SPRY"/>
    <property type="match status" value="1"/>
</dbReference>
<gene>
    <name evidence="3" type="primary">LgM4147LRVhigh.31.01780.00520</name>
    <name evidence="3" type="ORF">BN36_3153970</name>
</gene>
<evidence type="ECO:0000256" key="1">
    <source>
        <dbReference type="SAM" id="Coils"/>
    </source>
</evidence>
<dbReference type="PANTHER" id="PTHR45615">
    <property type="entry name" value="MYOSIN HEAVY CHAIN, NON-MUSCLE"/>
    <property type="match status" value="1"/>
</dbReference>
<keyword evidence="1" id="KW-0175">Coiled coil</keyword>
<dbReference type="PANTHER" id="PTHR45615:SF40">
    <property type="entry name" value="MYOSIN HEAVY CHAIN, NON-MUSCLE"/>
    <property type="match status" value="1"/>
</dbReference>
<organism evidence="3">
    <name type="scientific">Leishmania guyanensis</name>
    <dbReference type="NCBI Taxonomy" id="5670"/>
    <lineage>
        <taxon>Eukaryota</taxon>
        <taxon>Discoba</taxon>
        <taxon>Euglenozoa</taxon>
        <taxon>Kinetoplastea</taxon>
        <taxon>Metakinetoplastina</taxon>
        <taxon>Trypanosomatida</taxon>
        <taxon>Trypanosomatidae</taxon>
        <taxon>Leishmaniinae</taxon>
        <taxon>Leishmania</taxon>
        <taxon>Leishmania guyanensis species complex</taxon>
    </lineage>
</organism>
<feature type="region of interest" description="Disordered" evidence="2">
    <location>
        <begin position="816"/>
        <end position="855"/>
    </location>
</feature>
<protein>
    <recommendedName>
        <fullName evidence="4">SPRY domain-containing protein</fullName>
    </recommendedName>
</protein>
<dbReference type="GO" id="GO:0016460">
    <property type="term" value="C:myosin II complex"/>
    <property type="evidence" value="ECO:0007669"/>
    <property type="project" value="TreeGrafter"/>
</dbReference>
<dbReference type="AlphaFoldDB" id="A0A1E1J2T9"/>
<feature type="coiled-coil region" evidence="1">
    <location>
        <begin position="295"/>
        <end position="386"/>
    </location>
</feature>
<proteinExistence type="predicted"/>
<evidence type="ECO:0000256" key="2">
    <source>
        <dbReference type="SAM" id="MobiDB-lite"/>
    </source>
</evidence>
<dbReference type="GO" id="GO:0000146">
    <property type="term" value="F:microfilament motor activity"/>
    <property type="evidence" value="ECO:0007669"/>
    <property type="project" value="TreeGrafter"/>
</dbReference>
<name>A0A1E1J2T9_LEIGU</name>
<feature type="compositionally biased region" description="Basic and acidic residues" evidence="2">
    <location>
        <begin position="1"/>
        <end position="11"/>
    </location>
</feature>
<feature type="region of interest" description="Disordered" evidence="2">
    <location>
        <begin position="1"/>
        <end position="89"/>
    </location>
</feature>
<dbReference type="Gene3D" id="2.60.120.920">
    <property type="match status" value="1"/>
</dbReference>
<feature type="region of interest" description="Disordered" evidence="2">
    <location>
        <begin position="404"/>
        <end position="423"/>
    </location>
</feature>
<sequence length="1235" mass="132361">MLLSNDDKDAAAEVTITAAPEEAPRVDLYEGSGGLLTPRERCNTLPPPSSVSPLTTASTRTLSSDDDGEESSLVVSKRKAGNAHVTTEVGRSRRGTYAIQRTSAAPFRTVSGSVSDTVGCLRGRLAETSGLSALRSSTESLSALVSGDRVADAKSAEATASTELKELRQALKDKERDLVRLVRDLDKAKQAAAKAQTKSEELQAKWEGEKSAFADHKKGALTQRHELQKELRQAQTALRSAEQAQAKLQRELDKQKEKLATVSSRGASDTTTPVMTPRSTALSSAPFDNMLQAKVSSLESEKKLMRETIRKLEEQCSVAAAAASLAKTAEEHRSAAASKEAAETIATLKDEVLNLKQRLASQDAAVRDLRERADTLLEENEALKTCAKAERKPARSDVAVATLRSASTRGKGESEEPSLPMQPPRQVMALETPAEEAMAHLREALTAAQSQAGVYKCMHEHAKGRIRRLEAELAASRSAEASASPNVATVTLRDTMATLKEQLASRTAECGELRQCVQERTEEATTLQSALQEVEGERDAQLRQIRDLQFRIAEAEGKAATLLAVQKTERPAALEEARVELLSVRADLQVAAVSAQEHQEETNNLRSLLGDEQRRCAHLEEERRAAQEEAAAKSAAADASKQQADHYRKKARQLTKKLGEALRELSVLGEEYERVCEDRQMALSQPDTKNKMVAEARSMICGQPVTYVEADAATGDTEAAIQAVSPFQARRTTSVSRSLSDALLSANRQAAINGVTSTAWAIAALDQERQAREQLELDVLSLYSKVSAIEYLEQSSWNSAERGGACAATDASSADLTLGSSHGGQGHIQQPSRMPSALQPCPSTSGAPGRARSPQATHALDPRYFDPTMFTCSEGQPRSAGVDSINLCGHAAGFSQQLSELPQRGRSLSAQALQLSPSAGSRGDAQSPSRAFSLRSMALVTSPTALQAYRSDSIAGPSAASSELPATSVYYSTGCSYGTDGGAGQRARVELQFSDTAGRLLRSMRGRRVQRPVFPAAENEAAELDVCCTAIGSISHTIYASHMLAAGHYHLKHTFRFIIRVLNDCRSGGDILIGFSDRYVPMESFGAKRNALRYSGCYYLSLRDGCLFCPAQDVSGAAYEGWSAAAARAAERRCSIGVGPRQDGGALSISAQGIEAPLSEACATSSPARKRALLRPECVARAGDEIACTLRTDDRSISYSWNGVECGVAFTGVPLSPSLYPCVEINASGGAVELL</sequence>
<feature type="coiled-coil region" evidence="1">
    <location>
        <begin position="517"/>
        <end position="558"/>
    </location>
</feature>
<dbReference type="GO" id="GO:0005737">
    <property type="term" value="C:cytoplasm"/>
    <property type="evidence" value="ECO:0007669"/>
    <property type="project" value="TreeGrafter"/>
</dbReference>
<dbReference type="EMBL" id="CALQ01001419">
    <property type="protein sequence ID" value="CCM17903.1"/>
    <property type="molecule type" value="Genomic_DNA"/>
</dbReference>
<dbReference type="GO" id="GO:0051015">
    <property type="term" value="F:actin filament binding"/>
    <property type="evidence" value="ECO:0007669"/>
    <property type="project" value="TreeGrafter"/>
</dbReference>
<feature type="compositionally biased region" description="Polar residues" evidence="2">
    <location>
        <begin position="261"/>
        <end position="282"/>
    </location>
</feature>
<dbReference type="InterPro" id="IPR013320">
    <property type="entry name" value="ConA-like_dom_sf"/>
</dbReference>
<evidence type="ECO:0008006" key="4">
    <source>
        <dbReference type="Google" id="ProtNLM"/>
    </source>
</evidence>
<evidence type="ECO:0000313" key="3">
    <source>
        <dbReference type="EMBL" id="CCM17903.1"/>
    </source>
</evidence>
<dbReference type="GO" id="GO:0032982">
    <property type="term" value="C:myosin filament"/>
    <property type="evidence" value="ECO:0007669"/>
    <property type="project" value="TreeGrafter"/>
</dbReference>